<keyword evidence="1" id="KW-0472">Membrane</keyword>
<proteinExistence type="predicted"/>
<organism evidence="2 3">
    <name type="scientific">Anaerorhabdus furcosa</name>
    <dbReference type="NCBI Taxonomy" id="118967"/>
    <lineage>
        <taxon>Bacteria</taxon>
        <taxon>Bacillati</taxon>
        <taxon>Bacillota</taxon>
        <taxon>Erysipelotrichia</taxon>
        <taxon>Erysipelotrichales</taxon>
        <taxon>Erysipelotrichaceae</taxon>
        <taxon>Anaerorhabdus</taxon>
    </lineage>
</organism>
<dbReference type="PROSITE" id="PS51257">
    <property type="entry name" value="PROKAR_LIPOPROTEIN"/>
    <property type="match status" value="1"/>
</dbReference>
<evidence type="ECO:0000313" key="2">
    <source>
        <dbReference type="EMBL" id="SJZ45169.1"/>
    </source>
</evidence>
<keyword evidence="1" id="KW-0812">Transmembrane</keyword>
<evidence type="ECO:0008006" key="4">
    <source>
        <dbReference type="Google" id="ProtNLM"/>
    </source>
</evidence>
<dbReference type="EMBL" id="FUWY01000001">
    <property type="protein sequence ID" value="SJZ45169.1"/>
    <property type="molecule type" value="Genomic_DNA"/>
</dbReference>
<reference evidence="3" key="1">
    <citation type="submission" date="2017-02" db="EMBL/GenBank/DDBJ databases">
        <authorList>
            <person name="Varghese N."/>
            <person name="Submissions S."/>
        </authorList>
    </citation>
    <scope>NUCLEOTIDE SEQUENCE [LARGE SCALE GENOMIC DNA]</scope>
    <source>
        <strain evidence="3">ATCC 25662</strain>
    </source>
</reference>
<accession>A0A1T4KRV0</accession>
<feature type="transmembrane region" description="Helical" evidence="1">
    <location>
        <begin position="148"/>
        <end position="170"/>
    </location>
</feature>
<gene>
    <name evidence="2" type="ORF">SAMN02745191_0674</name>
</gene>
<feature type="transmembrane region" description="Helical" evidence="1">
    <location>
        <begin position="182"/>
        <end position="202"/>
    </location>
</feature>
<evidence type="ECO:0000256" key="1">
    <source>
        <dbReference type="SAM" id="Phobius"/>
    </source>
</evidence>
<keyword evidence="1" id="KW-1133">Transmembrane helix</keyword>
<feature type="transmembrane region" description="Helical" evidence="1">
    <location>
        <begin position="39"/>
        <end position="61"/>
    </location>
</feature>
<name>A0A1T4KRV0_9FIRM</name>
<dbReference type="Proteomes" id="UP000243297">
    <property type="component" value="Unassembled WGS sequence"/>
</dbReference>
<dbReference type="RefSeq" id="WP_078711095.1">
    <property type="nucleotide sequence ID" value="NZ_FUWY01000001.1"/>
</dbReference>
<dbReference type="STRING" id="118967.SAMN02745191_0674"/>
<feature type="transmembrane region" description="Helical" evidence="1">
    <location>
        <begin position="222"/>
        <end position="245"/>
    </location>
</feature>
<feature type="transmembrane region" description="Helical" evidence="1">
    <location>
        <begin position="94"/>
        <end position="119"/>
    </location>
</feature>
<feature type="transmembrane region" description="Helical" evidence="1">
    <location>
        <begin position="12"/>
        <end position="33"/>
    </location>
</feature>
<sequence length="252" mass="28893">MLKLIKYEMIHSYRSFAIIFGVFLLACVLVPFLPYDISIIGATLIMFAFFGISIAVFVTIIRNYNTSMFKKPGYLTLTLPVSTHELVISKVLSALIWLFITSVILFLGLIILVMAVMVVEGYQVNLFEIINEIFKNFSKFDFASLFSLLFQLTVQSIVTILGFFALTTILQTKYTRNHKTALGFIIFVLYAFVTAIIGDMLPINNNELFMEFNSYGNFHLNINWMAVLYSCIEIAFFYIITIFVINKKIEIE</sequence>
<keyword evidence="3" id="KW-1185">Reference proteome</keyword>
<dbReference type="AlphaFoldDB" id="A0A1T4KRV0"/>
<protein>
    <recommendedName>
        <fullName evidence="4">ABC-2 family transporter protein</fullName>
    </recommendedName>
</protein>
<evidence type="ECO:0000313" key="3">
    <source>
        <dbReference type="Proteomes" id="UP000243297"/>
    </source>
</evidence>